<keyword evidence="1" id="KW-0472">Membrane</keyword>
<proteinExistence type="predicted"/>
<dbReference type="Proteomes" id="UP000824005">
    <property type="component" value="Unassembled WGS sequence"/>
</dbReference>
<feature type="transmembrane region" description="Helical" evidence="1">
    <location>
        <begin position="62"/>
        <end position="81"/>
    </location>
</feature>
<gene>
    <name evidence="2" type="ORF">H9830_06050</name>
</gene>
<comment type="caution">
    <text evidence="2">The sequence shown here is derived from an EMBL/GenBank/DDBJ whole genome shotgun (WGS) entry which is preliminary data.</text>
</comment>
<dbReference type="PROSITE" id="PS51257">
    <property type="entry name" value="PROKAR_LIPOPROTEIN"/>
    <property type="match status" value="1"/>
</dbReference>
<organism evidence="2 3">
    <name type="scientific">Candidatus Agrococcus pullicola</name>
    <dbReference type="NCBI Taxonomy" id="2838429"/>
    <lineage>
        <taxon>Bacteria</taxon>
        <taxon>Bacillati</taxon>
        <taxon>Actinomycetota</taxon>
        <taxon>Actinomycetes</taxon>
        <taxon>Micrococcales</taxon>
        <taxon>Microbacteriaceae</taxon>
        <taxon>Agrococcus</taxon>
    </lineage>
</organism>
<feature type="transmembrane region" description="Helical" evidence="1">
    <location>
        <begin position="87"/>
        <end position="106"/>
    </location>
</feature>
<keyword evidence="1" id="KW-1133">Transmembrane helix</keyword>
<dbReference type="Pfam" id="PF20619">
    <property type="entry name" value="DUF6804"/>
    <property type="match status" value="1"/>
</dbReference>
<name>A0A9D2C9H7_9MICO</name>
<sequence length="112" mass="12557">MTNENRYGPAFQRNALLPGIIAAACLIFSQLVMRGTWDTGFTYVIAIFALIVAWFAVQARHWWWLPIFVGVAVAWNPVYPFGFEGQVWVGAHYVAAALFIVAGILIKSPRQE</sequence>
<evidence type="ECO:0000313" key="2">
    <source>
        <dbReference type="EMBL" id="HIY65824.1"/>
    </source>
</evidence>
<feature type="transmembrane region" description="Helical" evidence="1">
    <location>
        <begin position="15"/>
        <end position="33"/>
    </location>
</feature>
<dbReference type="AlphaFoldDB" id="A0A9D2C9H7"/>
<keyword evidence="1" id="KW-0812">Transmembrane</keyword>
<evidence type="ECO:0000256" key="1">
    <source>
        <dbReference type="SAM" id="Phobius"/>
    </source>
</evidence>
<feature type="transmembrane region" description="Helical" evidence="1">
    <location>
        <begin position="39"/>
        <end position="57"/>
    </location>
</feature>
<accession>A0A9D2C9H7</accession>
<evidence type="ECO:0000313" key="3">
    <source>
        <dbReference type="Proteomes" id="UP000824005"/>
    </source>
</evidence>
<reference evidence="2" key="2">
    <citation type="submission" date="2021-04" db="EMBL/GenBank/DDBJ databases">
        <authorList>
            <person name="Gilroy R."/>
        </authorList>
    </citation>
    <scope>NUCLEOTIDE SEQUENCE</scope>
    <source>
        <strain evidence="2">ChiGjej1B1-98</strain>
    </source>
</reference>
<dbReference type="EMBL" id="DXDC01000174">
    <property type="protein sequence ID" value="HIY65824.1"/>
    <property type="molecule type" value="Genomic_DNA"/>
</dbReference>
<protein>
    <submittedName>
        <fullName evidence="2">Uncharacterized protein</fullName>
    </submittedName>
</protein>
<reference evidence="2" key="1">
    <citation type="journal article" date="2021" name="PeerJ">
        <title>Extensive microbial diversity within the chicken gut microbiome revealed by metagenomics and culture.</title>
        <authorList>
            <person name="Gilroy R."/>
            <person name="Ravi A."/>
            <person name="Getino M."/>
            <person name="Pursley I."/>
            <person name="Horton D.L."/>
            <person name="Alikhan N.F."/>
            <person name="Baker D."/>
            <person name="Gharbi K."/>
            <person name="Hall N."/>
            <person name="Watson M."/>
            <person name="Adriaenssens E.M."/>
            <person name="Foster-Nyarko E."/>
            <person name="Jarju S."/>
            <person name="Secka A."/>
            <person name="Antonio M."/>
            <person name="Oren A."/>
            <person name="Chaudhuri R.R."/>
            <person name="La Ragione R."/>
            <person name="Hildebrand F."/>
            <person name="Pallen M.J."/>
        </authorList>
    </citation>
    <scope>NUCLEOTIDE SEQUENCE</scope>
    <source>
        <strain evidence="2">ChiGjej1B1-98</strain>
    </source>
</reference>
<dbReference type="InterPro" id="IPR046548">
    <property type="entry name" value="DUF6804"/>
</dbReference>